<comment type="caution">
    <text evidence="2">The sequence shown here is derived from an EMBL/GenBank/DDBJ whole genome shotgun (WGS) entry which is preliminary data.</text>
</comment>
<feature type="transmembrane region" description="Helical" evidence="1">
    <location>
        <begin position="137"/>
        <end position="161"/>
    </location>
</feature>
<proteinExistence type="predicted"/>
<dbReference type="EMBL" id="SUTG01000007">
    <property type="protein sequence ID" value="MBE6512039.1"/>
    <property type="molecule type" value="Genomic_DNA"/>
</dbReference>
<name>A0A8T3VWL0_METOL</name>
<reference evidence="2" key="1">
    <citation type="submission" date="2019-04" db="EMBL/GenBank/DDBJ databases">
        <title>Evolution of Biomass-Degrading Anaerobic Consortia Revealed by Metagenomics.</title>
        <authorList>
            <person name="Peng X."/>
        </authorList>
    </citation>
    <scope>NUCLEOTIDE SEQUENCE</scope>
    <source>
        <strain evidence="2">SIG14</strain>
    </source>
</reference>
<sequence>MFNISLALSYFFSGFFMKLSDDEYDEKSNKAIAIALGIVCGLFTAYACSIDLDAACIFIAILIGNILALKVDGIHHIATMASFIIAFLFLGLQSFTYLSIITIIICMIGAIIDEIGNDNEKIYSKSKFLEYFFDYRFALKVVILLLVLIGLLNIWSFIYFLCFEIAYEIARVFFEKYIL</sequence>
<protein>
    <submittedName>
        <fullName evidence="2">Uncharacterized protein</fullName>
    </submittedName>
</protein>
<dbReference type="Proteomes" id="UP000732619">
    <property type="component" value="Unassembled WGS sequence"/>
</dbReference>
<organism evidence="2 3">
    <name type="scientific">Methanobrevibacter olleyae</name>
    <dbReference type="NCBI Taxonomy" id="294671"/>
    <lineage>
        <taxon>Archaea</taxon>
        <taxon>Methanobacteriati</taxon>
        <taxon>Methanobacteriota</taxon>
        <taxon>Methanomada group</taxon>
        <taxon>Methanobacteria</taxon>
        <taxon>Methanobacteriales</taxon>
        <taxon>Methanobacteriaceae</taxon>
        <taxon>Methanobrevibacter</taxon>
    </lineage>
</organism>
<evidence type="ECO:0000313" key="3">
    <source>
        <dbReference type="Proteomes" id="UP000732619"/>
    </source>
</evidence>
<gene>
    <name evidence="2" type="ORF">E7Z75_02650</name>
</gene>
<keyword evidence="1" id="KW-0812">Transmembrane</keyword>
<evidence type="ECO:0000313" key="2">
    <source>
        <dbReference type="EMBL" id="MBE6512039.1"/>
    </source>
</evidence>
<evidence type="ECO:0000256" key="1">
    <source>
        <dbReference type="SAM" id="Phobius"/>
    </source>
</evidence>
<dbReference type="AlphaFoldDB" id="A0A8T3VWL0"/>
<feature type="transmembrane region" description="Helical" evidence="1">
    <location>
        <begin position="97"/>
        <end position="116"/>
    </location>
</feature>
<keyword evidence="1" id="KW-0472">Membrane</keyword>
<feature type="transmembrane region" description="Helical" evidence="1">
    <location>
        <begin position="31"/>
        <end position="62"/>
    </location>
</feature>
<accession>A0A8T3VWL0</accession>
<keyword evidence="1" id="KW-1133">Transmembrane helix</keyword>